<protein>
    <submittedName>
        <fullName evidence="1">Uncharacterized protein</fullName>
    </submittedName>
</protein>
<reference evidence="2" key="1">
    <citation type="journal article" date="2013" name="Nat. Biotechnol.">
        <title>Chinese hamster genome sequenced from sorted chromosomes.</title>
        <authorList>
            <person name="Brinkrolf K."/>
            <person name="Rupp O."/>
            <person name="Laux H."/>
            <person name="Kollin F."/>
            <person name="Ernst W."/>
            <person name="Linke B."/>
            <person name="Kofler R."/>
            <person name="Romand S."/>
            <person name="Hesse F."/>
            <person name="Budach W.E."/>
            <person name="Galosy S."/>
            <person name="Muller D."/>
            <person name="Noll T."/>
            <person name="Wienberg J."/>
            <person name="Jostock T."/>
            <person name="Leonard M."/>
            <person name="Grillari J."/>
            <person name="Tauch A."/>
            <person name="Goesmann A."/>
            <person name="Helk B."/>
            <person name="Mott J.E."/>
            <person name="Puhler A."/>
            <person name="Borth N."/>
        </authorList>
    </citation>
    <scope>NUCLEOTIDE SEQUENCE [LARGE SCALE GENOMIC DNA]</scope>
    <source>
        <strain evidence="2">17A/GY</strain>
    </source>
</reference>
<gene>
    <name evidence="1" type="ORF">H671_21478</name>
</gene>
<evidence type="ECO:0000313" key="2">
    <source>
        <dbReference type="Proteomes" id="UP000030759"/>
    </source>
</evidence>
<evidence type="ECO:0000313" key="1">
    <source>
        <dbReference type="EMBL" id="ERE50084.1"/>
    </source>
</evidence>
<accession>A0A061HVH7</accession>
<proteinExistence type="predicted"/>
<name>A0A061HVH7_CRIGR</name>
<organism evidence="1 2">
    <name type="scientific">Cricetulus griseus</name>
    <name type="common">Chinese hamster</name>
    <name type="synonym">Cricetulus barabensis griseus</name>
    <dbReference type="NCBI Taxonomy" id="10029"/>
    <lineage>
        <taxon>Eukaryota</taxon>
        <taxon>Metazoa</taxon>
        <taxon>Chordata</taxon>
        <taxon>Craniata</taxon>
        <taxon>Vertebrata</taxon>
        <taxon>Euteleostomi</taxon>
        <taxon>Mammalia</taxon>
        <taxon>Eutheria</taxon>
        <taxon>Euarchontoglires</taxon>
        <taxon>Glires</taxon>
        <taxon>Rodentia</taxon>
        <taxon>Myomorpha</taxon>
        <taxon>Muroidea</taxon>
        <taxon>Cricetidae</taxon>
        <taxon>Cricetinae</taxon>
        <taxon>Cricetulus</taxon>
    </lineage>
</organism>
<dbReference type="Proteomes" id="UP000030759">
    <property type="component" value="Unassembled WGS sequence"/>
</dbReference>
<dbReference type="AlphaFoldDB" id="A0A061HVH7"/>
<dbReference type="EMBL" id="KE689269">
    <property type="protein sequence ID" value="ERE50084.1"/>
    <property type="molecule type" value="Genomic_DNA"/>
</dbReference>
<sequence>MEMEHTRRLVALLKLRERLCRDTEPRQLYKTLKKLCSQPMLGDILEEIGFRQKIKLLKKQQILVPFAKE</sequence>
<feature type="non-terminal residue" evidence="1">
    <location>
        <position position="69"/>
    </location>
</feature>